<evidence type="ECO:0000259" key="4">
    <source>
        <dbReference type="Pfam" id="PF22624"/>
    </source>
</evidence>
<reference evidence="5 6" key="1">
    <citation type="submission" date="2017-02" db="EMBL/GenBank/DDBJ databases">
        <authorList>
            <person name="Peterson S.W."/>
        </authorList>
    </citation>
    <scope>NUCLEOTIDE SEQUENCE [LARGE SCALE GENOMIC DNA]</scope>
    <source>
        <strain evidence="5 6">DSM 18108</strain>
    </source>
</reference>
<keyword evidence="6" id="KW-1185">Reference proteome</keyword>
<dbReference type="InterPro" id="IPR055066">
    <property type="entry name" value="AASDHPPT_N"/>
</dbReference>
<dbReference type="Pfam" id="PF01648">
    <property type="entry name" value="ACPS"/>
    <property type="match status" value="1"/>
</dbReference>
<dbReference type="InterPro" id="IPR037143">
    <property type="entry name" value="4-PPantetheinyl_Trfase_dom_sf"/>
</dbReference>
<dbReference type="SUPFAM" id="SSF56214">
    <property type="entry name" value="4'-phosphopantetheinyl transferase"/>
    <property type="match status" value="2"/>
</dbReference>
<dbReference type="EMBL" id="FUZZ01000001">
    <property type="protein sequence ID" value="SKC96033.1"/>
    <property type="molecule type" value="Genomic_DNA"/>
</dbReference>
<dbReference type="GO" id="GO:0008897">
    <property type="term" value="F:holo-[acyl-carrier-protein] synthase activity"/>
    <property type="evidence" value="ECO:0007669"/>
    <property type="project" value="InterPro"/>
</dbReference>
<organism evidence="5 6">
    <name type="scientific">Chitinophaga ginsengisegetis</name>
    <dbReference type="NCBI Taxonomy" id="393003"/>
    <lineage>
        <taxon>Bacteria</taxon>
        <taxon>Pseudomonadati</taxon>
        <taxon>Bacteroidota</taxon>
        <taxon>Chitinophagia</taxon>
        <taxon>Chitinophagales</taxon>
        <taxon>Chitinophagaceae</taxon>
        <taxon>Chitinophaga</taxon>
    </lineage>
</organism>
<dbReference type="AlphaFoldDB" id="A0A1T5N715"/>
<dbReference type="PANTHER" id="PTHR12215:SF10">
    <property type="entry name" value="L-AMINOADIPATE-SEMIALDEHYDE DEHYDROGENASE-PHOSPHOPANTETHEINYL TRANSFERASE"/>
    <property type="match status" value="1"/>
</dbReference>
<comment type="similarity">
    <text evidence="1">Belongs to the P-Pant transferase superfamily. Gsp/Sfp/HetI/AcpT family.</text>
</comment>
<proteinExistence type="inferred from homology"/>
<protein>
    <submittedName>
        <fullName evidence="5">4'-phosphopantetheinyl transferase</fullName>
    </submittedName>
</protein>
<dbReference type="GO" id="GO:0000287">
    <property type="term" value="F:magnesium ion binding"/>
    <property type="evidence" value="ECO:0007669"/>
    <property type="project" value="InterPro"/>
</dbReference>
<dbReference type="Gene3D" id="3.90.470.20">
    <property type="entry name" value="4'-phosphopantetheinyl transferase domain"/>
    <property type="match status" value="2"/>
</dbReference>
<dbReference type="RefSeq" id="WP_079467919.1">
    <property type="nucleotide sequence ID" value="NZ_FUZZ01000001.1"/>
</dbReference>
<feature type="domain" description="4'-phosphopantetheinyl transferase" evidence="3">
    <location>
        <begin position="107"/>
        <end position="174"/>
    </location>
</feature>
<feature type="domain" description="4'-phosphopantetheinyl transferase N-terminal" evidence="4">
    <location>
        <begin position="20"/>
        <end position="100"/>
    </location>
</feature>
<evidence type="ECO:0000313" key="6">
    <source>
        <dbReference type="Proteomes" id="UP000190166"/>
    </source>
</evidence>
<accession>A0A1T5N715</accession>
<gene>
    <name evidence="5" type="ORF">SAMN05660461_0596</name>
</gene>
<dbReference type="PANTHER" id="PTHR12215">
    <property type="entry name" value="PHOSPHOPANTETHEINE TRANSFERASE"/>
    <property type="match status" value="1"/>
</dbReference>
<dbReference type="GO" id="GO:0019878">
    <property type="term" value="P:lysine biosynthetic process via aminoadipic acid"/>
    <property type="evidence" value="ECO:0007669"/>
    <property type="project" value="TreeGrafter"/>
</dbReference>
<evidence type="ECO:0000313" key="5">
    <source>
        <dbReference type="EMBL" id="SKC96033.1"/>
    </source>
</evidence>
<dbReference type="GO" id="GO:0005829">
    <property type="term" value="C:cytosol"/>
    <property type="evidence" value="ECO:0007669"/>
    <property type="project" value="TreeGrafter"/>
</dbReference>
<dbReference type="Pfam" id="PF22624">
    <property type="entry name" value="AASDHPPT_N"/>
    <property type="match status" value="1"/>
</dbReference>
<evidence type="ECO:0000259" key="3">
    <source>
        <dbReference type="Pfam" id="PF01648"/>
    </source>
</evidence>
<evidence type="ECO:0000256" key="2">
    <source>
        <dbReference type="ARBA" id="ARBA00022679"/>
    </source>
</evidence>
<name>A0A1T5N715_9BACT</name>
<dbReference type="Proteomes" id="UP000190166">
    <property type="component" value="Unassembled WGS sequence"/>
</dbReference>
<dbReference type="InterPro" id="IPR050559">
    <property type="entry name" value="P-Pant_transferase_sf"/>
</dbReference>
<dbReference type="InterPro" id="IPR008278">
    <property type="entry name" value="4-PPantetheinyl_Trfase_dom"/>
</dbReference>
<evidence type="ECO:0000256" key="1">
    <source>
        <dbReference type="ARBA" id="ARBA00010990"/>
    </source>
</evidence>
<keyword evidence="2 5" id="KW-0808">Transferase</keyword>
<sequence length="222" mass="25394">MPKTHISVYYSCYDTPLPADTFSRLVSVLPEDARPGIYRYRRWEDAHAALLGKHLLLYAFRRLHLDYTLADIRYTPYKRPYIKGAPDFNISHSGNIAVCAIAGKGYVGIDIEKPVPLHVEDFRQQFTPEEWDAIRNDPAAPEIFYRYWTRKEAVLKAAGTGLNEALHELNTIDDTVSYHQHTWQLNPVTIIPGYICHLASNEMDTVINTHAVSISELVSMYV</sequence>
<dbReference type="STRING" id="393003.SAMN05660461_0596"/>